<evidence type="ECO:0000256" key="1">
    <source>
        <dbReference type="ARBA" id="ARBA00004651"/>
    </source>
</evidence>
<dbReference type="RefSeq" id="WP_149854143.1">
    <property type="nucleotide sequence ID" value="NZ_VUOB01000073.1"/>
</dbReference>
<evidence type="ECO:0000256" key="6">
    <source>
        <dbReference type="SAM" id="Phobius"/>
    </source>
</evidence>
<accession>A0A5B2WNV7</accession>
<dbReference type="OrthoDB" id="5149571at2"/>
<protein>
    <submittedName>
        <fullName evidence="7">Lysine transporter LysE</fullName>
    </submittedName>
</protein>
<dbReference type="GO" id="GO:0015171">
    <property type="term" value="F:amino acid transmembrane transporter activity"/>
    <property type="evidence" value="ECO:0007669"/>
    <property type="project" value="TreeGrafter"/>
</dbReference>
<comment type="caution">
    <text evidence="7">The sequence shown here is derived from an EMBL/GenBank/DDBJ whole genome shotgun (WGS) entry which is preliminary data.</text>
</comment>
<evidence type="ECO:0000256" key="5">
    <source>
        <dbReference type="ARBA" id="ARBA00023136"/>
    </source>
</evidence>
<dbReference type="Pfam" id="PF01810">
    <property type="entry name" value="LysE"/>
    <property type="match status" value="1"/>
</dbReference>
<feature type="transmembrane region" description="Helical" evidence="6">
    <location>
        <begin position="114"/>
        <end position="137"/>
    </location>
</feature>
<dbReference type="PANTHER" id="PTHR30086">
    <property type="entry name" value="ARGININE EXPORTER PROTEIN ARGO"/>
    <property type="match status" value="1"/>
</dbReference>
<dbReference type="EMBL" id="VUOB01000073">
    <property type="protein sequence ID" value="KAA2252688.1"/>
    <property type="molecule type" value="Genomic_DNA"/>
</dbReference>
<dbReference type="InterPro" id="IPR001123">
    <property type="entry name" value="LeuE-type"/>
</dbReference>
<reference evidence="7 8" key="2">
    <citation type="submission" date="2019-09" db="EMBL/GenBank/DDBJ databases">
        <authorList>
            <person name="Jin C."/>
        </authorList>
    </citation>
    <scope>NUCLEOTIDE SEQUENCE [LARGE SCALE GENOMIC DNA]</scope>
    <source>
        <strain evidence="7 8">AN110305</strain>
    </source>
</reference>
<feature type="transmembrane region" description="Helical" evidence="6">
    <location>
        <begin position="149"/>
        <end position="173"/>
    </location>
</feature>
<name>A0A5B2WNV7_9PSEU</name>
<dbReference type="PANTHER" id="PTHR30086:SF20">
    <property type="entry name" value="ARGININE EXPORTER PROTEIN ARGO-RELATED"/>
    <property type="match status" value="1"/>
</dbReference>
<evidence type="ECO:0000313" key="7">
    <source>
        <dbReference type="EMBL" id="KAA2252688.1"/>
    </source>
</evidence>
<keyword evidence="8" id="KW-1185">Reference proteome</keyword>
<evidence type="ECO:0000256" key="2">
    <source>
        <dbReference type="ARBA" id="ARBA00022475"/>
    </source>
</evidence>
<gene>
    <name evidence="7" type="ORF">F0L68_34805</name>
</gene>
<organism evidence="7 8">
    <name type="scientific">Solihabitans fulvus</name>
    <dbReference type="NCBI Taxonomy" id="1892852"/>
    <lineage>
        <taxon>Bacteria</taxon>
        <taxon>Bacillati</taxon>
        <taxon>Actinomycetota</taxon>
        <taxon>Actinomycetes</taxon>
        <taxon>Pseudonocardiales</taxon>
        <taxon>Pseudonocardiaceae</taxon>
        <taxon>Solihabitans</taxon>
    </lineage>
</organism>
<comment type="subcellular location">
    <subcellularLocation>
        <location evidence="1">Cell membrane</location>
        <topology evidence="1">Multi-pass membrane protein</topology>
    </subcellularLocation>
</comment>
<evidence type="ECO:0000313" key="8">
    <source>
        <dbReference type="Proteomes" id="UP000323454"/>
    </source>
</evidence>
<evidence type="ECO:0000256" key="3">
    <source>
        <dbReference type="ARBA" id="ARBA00022692"/>
    </source>
</evidence>
<keyword evidence="4 6" id="KW-1133">Transmembrane helix</keyword>
<dbReference type="GO" id="GO:0005886">
    <property type="term" value="C:plasma membrane"/>
    <property type="evidence" value="ECO:0007669"/>
    <property type="project" value="UniProtKB-SubCell"/>
</dbReference>
<feature type="transmembrane region" description="Helical" evidence="6">
    <location>
        <begin position="73"/>
        <end position="94"/>
    </location>
</feature>
<keyword evidence="5 6" id="KW-0472">Membrane</keyword>
<keyword evidence="2" id="KW-1003">Cell membrane</keyword>
<feature type="transmembrane region" description="Helical" evidence="6">
    <location>
        <begin position="6"/>
        <end position="29"/>
    </location>
</feature>
<feature type="transmembrane region" description="Helical" evidence="6">
    <location>
        <begin position="185"/>
        <end position="204"/>
    </location>
</feature>
<dbReference type="AlphaFoldDB" id="A0A5B2WNV7"/>
<evidence type="ECO:0000256" key="4">
    <source>
        <dbReference type="ARBA" id="ARBA00022989"/>
    </source>
</evidence>
<feature type="transmembrane region" description="Helical" evidence="6">
    <location>
        <begin position="41"/>
        <end position="67"/>
    </location>
</feature>
<proteinExistence type="predicted"/>
<reference evidence="7 8" key="1">
    <citation type="submission" date="2019-09" db="EMBL/GenBank/DDBJ databases">
        <title>Goodfellowia gen. nov., a new genus of the Pseudonocardineae related to Actinoalloteichus, containing Goodfellowia coeruleoviolacea gen. nov., comb. nov. gen. nov., comb. nov.</title>
        <authorList>
            <person name="Labeda D."/>
        </authorList>
    </citation>
    <scope>NUCLEOTIDE SEQUENCE [LARGE SCALE GENOMIC DNA]</scope>
    <source>
        <strain evidence="7 8">AN110305</strain>
    </source>
</reference>
<dbReference type="Proteomes" id="UP000323454">
    <property type="component" value="Unassembled WGS sequence"/>
</dbReference>
<keyword evidence="3 6" id="KW-0812">Transmembrane</keyword>
<sequence>MTAALLAGLVAGYGVAIPVGGVGVLLVGLSARTSLRVGAAAALGVATADGLYAVAAALGGSAAGQAIAPYAGYMRLVAALVLTALAVRTAATALRRHRAPEAAEFRPVTPARAFAGLLGVTLLNPATILYFAALVLGRQATGAFTPPELAAFVLAAFAASTSWQLLLASGGSLLGRVLTGRRGSLLAALASSVAIVAMAAAIVFQ</sequence>